<dbReference type="PANTHER" id="PTHR13947:SF37">
    <property type="entry name" value="LD18367P"/>
    <property type="match status" value="1"/>
</dbReference>
<dbReference type="AlphaFoldDB" id="T0HQF7"/>
<dbReference type="Gene3D" id="3.40.630.30">
    <property type="match status" value="1"/>
</dbReference>
<dbReference type="PROSITE" id="PS51186">
    <property type="entry name" value="GNAT"/>
    <property type="match status" value="1"/>
</dbReference>
<name>T0HQF7_9SPHN</name>
<dbReference type="CDD" id="cd04301">
    <property type="entry name" value="NAT_SF"/>
    <property type="match status" value="1"/>
</dbReference>
<dbReference type="GO" id="GO:0008080">
    <property type="term" value="F:N-acetyltransferase activity"/>
    <property type="evidence" value="ECO:0007669"/>
    <property type="project" value="InterPro"/>
</dbReference>
<gene>
    <name evidence="3" type="ORF">L288_18940</name>
</gene>
<dbReference type="PANTHER" id="PTHR13947">
    <property type="entry name" value="GNAT FAMILY N-ACETYLTRANSFERASE"/>
    <property type="match status" value="1"/>
</dbReference>
<dbReference type="Proteomes" id="UP000015525">
    <property type="component" value="Unassembled WGS sequence"/>
</dbReference>
<reference evidence="3 4" key="1">
    <citation type="journal article" date="2013" name="Genome Announc.">
        <title>Draft Genome Sequence of Sphingobium quisquiliarum Strain P25T, a Novel Hexachlorocyclohexane (HCH)-Degrading Bacterium Isolated from an HCH Dumpsite.</title>
        <authorList>
            <person name="Kumar Singh A."/>
            <person name="Sangwan N."/>
            <person name="Sharma A."/>
            <person name="Gupta V."/>
            <person name="Khurana J.P."/>
            <person name="Lal R."/>
        </authorList>
    </citation>
    <scope>NUCLEOTIDE SEQUENCE [LARGE SCALE GENOMIC DNA]</scope>
    <source>
        <strain evidence="3 4">P25</strain>
    </source>
</reference>
<comment type="caution">
    <text evidence="3">The sequence shown here is derived from an EMBL/GenBank/DDBJ whole genome shotgun (WGS) entry which is preliminary data.</text>
</comment>
<dbReference type="PATRIC" id="fig|1329909.3.peg.3645"/>
<evidence type="ECO:0000256" key="1">
    <source>
        <dbReference type="ARBA" id="ARBA00022679"/>
    </source>
</evidence>
<organism evidence="3 4">
    <name type="scientific">Sphingobium quisquiliarum P25</name>
    <dbReference type="NCBI Taxonomy" id="1329909"/>
    <lineage>
        <taxon>Bacteria</taxon>
        <taxon>Pseudomonadati</taxon>
        <taxon>Pseudomonadota</taxon>
        <taxon>Alphaproteobacteria</taxon>
        <taxon>Sphingomonadales</taxon>
        <taxon>Sphingomonadaceae</taxon>
        <taxon>Sphingobium</taxon>
    </lineage>
</organism>
<keyword evidence="4" id="KW-1185">Reference proteome</keyword>
<sequence>MVSGCEAARAALADAVREPTLRRAIKEDVPDIRALVRRAYARWITVTPRPPKPINADYDRAFAAHRFDVLVDEGQLVGLIETVAEGRELLIVNVAIDPERQREGLGRRLMRHAEDLARAGGLSGTRLYTNALMTANIALYERLGYVREREVDHGGGMIAVHMVCALTP</sequence>
<proteinExistence type="predicted"/>
<accession>T0HQF7</accession>
<feature type="domain" description="N-acetyltransferase" evidence="2">
    <location>
        <begin position="19"/>
        <end position="167"/>
    </location>
</feature>
<evidence type="ECO:0000313" key="4">
    <source>
        <dbReference type="Proteomes" id="UP000015525"/>
    </source>
</evidence>
<dbReference type="InterPro" id="IPR000182">
    <property type="entry name" value="GNAT_dom"/>
</dbReference>
<dbReference type="InterPro" id="IPR050769">
    <property type="entry name" value="NAT_camello-type"/>
</dbReference>
<evidence type="ECO:0000313" key="3">
    <source>
        <dbReference type="EMBL" id="EQA99763.1"/>
    </source>
</evidence>
<dbReference type="SUPFAM" id="SSF55729">
    <property type="entry name" value="Acyl-CoA N-acyltransferases (Nat)"/>
    <property type="match status" value="1"/>
</dbReference>
<keyword evidence="1" id="KW-0808">Transferase</keyword>
<dbReference type="EMBL" id="ATHO01000162">
    <property type="protein sequence ID" value="EQA99763.1"/>
    <property type="molecule type" value="Genomic_DNA"/>
</dbReference>
<dbReference type="InterPro" id="IPR016181">
    <property type="entry name" value="Acyl_CoA_acyltransferase"/>
</dbReference>
<protein>
    <recommendedName>
        <fullName evidence="2">N-acetyltransferase domain-containing protein</fullName>
    </recommendedName>
</protein>
<evidence type="ECO:0000259" key="2">
    <source>
        <dbReference type="PROSITE" id="PS51186"/>
    </source>
</evidence>
<dbReference type="Pfam" id="PF00583">
    <property type="entry name" value="Acetyltransf_1"/>
    <property type="match status" value="1"/>
</dbReference>